<evidence type="ECO:0000259" key="3">
    <source>
        <dbReference type="PROSITE" id="PS50828"/>
    </source>
</evidence>
<dbReference type="PROSITE" id="PS50828">
    <property type="entry name" value="SMR"/>
    <property type="match status" value="1"/>
</dbReference>
<comment type="caution">
    <text evidence="4">The sequence shown here is derived from an EMBL/GenBank/DDBJ whole genome shotgun (WGS) entry which is preliminary data.</text>
</comment>
<evidence type="ECO:0000256" key="2">
    <source>
        <dbReference type="SAM" id="MobiDB-lite"/>
    </source>
</evidence>
<keyword evidence="4" id="KW-0255">Endonuclease</keyword>
<dbReference type="PANTHER" id="PTHR35562:SF2">
    <property type="entry name" value="DNA ENDONUCLEASE SMRA-RELATED"/>
    <property type="match status" value="1"/>
</dbReference>
<name>A0A4Q7LDH9_9BURK</name>
<feature type="region of interest" description="Disordered" evidence="2">
    <location>
        <begin position="60"/>
        <end position="84"/>
    </location>
</feature>
<dbReference type="InterPro" id="IPR036063">
    <property type="entry name" value="Smr_dom_sf"/>
</dbReference>
<dbReference type="Gene3D" id="3.30.1370.110">
    <property type="match status" value="1"/>
</dbReference>
<keyword evidence="4" id="KW-0378">Hydrolase</keyword>
<dbReference type="SUPFAM" id="SSF160443">
    <property type="entry name" value="SMR domain-like"/>
    <property type="match status" value="1"/>
</dbReference>
<evidence type="ECO:0000256" key="1">
    <source>
        <dbReference type="SAM" id="Coils"/>
    </source>
</evidence>
<dbReference type="InterPro" id="IPR002625">
    <property type="entry name" value="Smr_dom"/>
</dbReference>
<dbReference type="PANTHER" id="PTHR35562">
    <property type="entry name" value="DNA ENDONUCLEASE SMRA-RELATED"/>
    <property type="match status" value="1"/>
</dbReference>
<feature type="coiled-coil region" evidence="1">
    <location>
        <begin position="12"/>
        <end position="45"/>
    </location>
</feature>
<keyword evidence="1" id="KW-0175">Coiled coil</keyword>
<proteinExistence type="predicted"/>
<gene>
    <name evidence="4" type="ORF">EV685_3180</name>
</gene>
<organism evidence="4 5">
    <name type="scientific">Sphaerotilus mobilis</name>
    <dbReference type="NCBI Taxonomy" id="47994"/>
    <lineage>
        <taxon>Bacteria</taxon>
        <taxon>Pseudomonadati</taxon>
        <taxon>Pseudomonadota</taxon>
        <taxon>Betaproteobacteria</taxon>
        <taxon>Burkholderiales</taxon>
        <taxon>Sphaerotilaceae</taxon>
        <taxon>Sphaerotilus</taxon>
    </lineage>
</organism>
<reference evidence="4 5" key="1">
    <citation type="submission" date="2019-02" db="EMBL/GenBank/DDBJ databases">
        <title>Genomic Encyclopedia of Type Strains, Phase IV (KMG-IV): sequencing the most valuable type-strain genomes for metagenomic binning, comparative biology and taxonomic classification.</title>
        <authorList>
            <person name="Goeker M."/>
        </authorList>
    </citation>
    <scope>NUCLEOTIDE SEQUENCE [LARGE SCALE GENOMIC DNA]</scope>
    <source>
        <strain evidence="4 5">DSM 10617</strain>
    </source>
</reference>
<evidence type="ECO:0000313" key="4">
    <source>
        <dbReference type="EMBL" id="RZS51993.1"/>
    </source>
</evidence>
<dbReference type="Proteomes" id="UP000293433">
    <property type="component" value="Unassembled WGS sequence"/>
</dbReference>
<keyword evidence="4" id="KW-0540">Nuclease</keyword>
<dbReference type="SMART" id="SM00463">
    <property type="entry name" value="SMR"/>
    <property type="match status" value="1"/>
</dbReference>
<evidence type="ECO:0000313" key="5">
    <source>
        <dbReference type="Proteomes" id="UP000293433"/>
    </source>
</evidence>
<dbReference type="GO" id="GO:0004519">
    <property type="term" value="F:endonuclease activity"/>
    <property type="evidence" value="ECO:0007669"/>
    <property type="project" value="UniProtKB-KW"/>
</dbReference>
<feature type="domain" description="Smr" evidence="3">
    <location>
        <begin position="138"/>
        <end position="219"/>
    </location>
</feature>
<protein>
    <submittedName>
        <fullName evidence="4">DNA-nicking Smr family endonuclease</fullName>
    </submittedName>
</protein>
<dbReference type="Pfam" id="PF01713">
    <property type="entry name" value="Smr"/>
    <property type="match status" value="1"/>
</dbReference>
<accession>A0A4Q7LDH9</accession>
<dbReference type="EMBL" id="SGWV01000011">
    <property type="protein sequence ID" value="RZS51993.1"/>
    <property type="molecule type" value="Genomic_DNA"/>
</dbReference>
<keyword evidence="5" id="KW-1185">Reference proteome</keyword>
<dbReference type="AlphaFoldDB" id="A0A4Q7LDH9"/>
<sequence length="243" mass="27096">MSRQGGRGWCDLADLKALMKEAQARREAEERAAELARQQEEARRREQALFLHTLRETLGTVTPMPPTGLADLARPRPAPEPLQRERDDRLVLKASLSDEFDPETLMETDDQLSFRRLELGPDVLKKLRLGRWTVQGQIDLHGLTRDHAREALAQFLADAGKRGWRCVRVVHGKGLGSPGREPVLKGKVRSWLVQRQEVLAFTQARGPDGGAGALIVLLAGSLGRAQRQQRRRAEAARGERASG</sequence>